<sequence length="412" mass="45291">MRLILTICLALIAQKVNAEDWAEFRGPQGKGIYAGKLPTEWGPNTNVTWKTEIPGHGWSSPILWKGKLYLTTATEGEKKDTYALEALCVDAATGNVDWRKKVIDDDGSLNDQIHKKNSRASPTPITDGEKIYVHFGPWGTAALNMDGSVYWKQTDLKFKPQHGNGGSPILVDNLLVFTCDGTDQQYLAALDKKTGQVAWKTPRSIKASLGFSFSTPELIDVNGKKQIIAPGSNIAAGYDPATGKELWHVKYVGWSLCQRPTYAHGLVFVSTGFMSPQLFAIKPTGNGDVTETNIAWKSKKQVSNTPSFLAVGDELYSVSDKGYLTCYDAKTGQEHYSERIPGQYSASPLYADGKIYLTSEEGIGLLVPAGKEFKILYKTDMKEKTFASFVPGDGALYIRTETKLYKFGPKSN</sequence>
<keyword evidence="4" id="KW-1185">Reference proteome</keyword>
<evidence type="ECO:0000259" key="2">
    <source>
        <dbReference type="Pfam" id="PF13360"/>
    </source>
</evidence>
<gene>
    <name evidence="3" type="ORF">KIH39_25230</name>
</gene>
<dbReference type="SMART" id="SM00564">
    <property type="entry name" value="PQQ"/>
    <property type="match status" value="2"/>
</dbReference>
<evidence type="ECO:0000313" key="4">
    <source>
        <dbReference type="Proteomes" id="UP000676194"/>
    </source>
</evidence>
<dbReference type="SUPFAM" id="SSF50998">
    <property type="entry name" value="Quinoprotein alcohol dehydrogenase-like"/>
    <property type="match status" value="1"/>
</dbReference>
<dbReference type="Pfam" id="PF13360">
    <property type="entry name" value="PQQ_2"/>
    <property type="match status" value="2"/>
</dbReference>
<feature type="domain" description="Pyrrolo-quinoline quinone repeat" evidence="2">
    <location>
        <begin position="294"/>
        <end position="362"/>
    </location>
</feature>
<dbReference type="RefSeq" id="WP_213496733.1">
    <property type="nucleotide sequence ID" value="NZ_CP074694.1"/>
</dbReference>
<organism evidence="3 4">
    <name type="scientific">Telmatocola sphagniphila</name>
    <dbReference type="NCBI Taxonomy" id="1123043"/>
    <lineage>
        <taxon>Bacteria</taxon>
        <taxon>Pseudomonadati</taxon>
        <taxon>Planctomycetota</taxon>
        <taxon>Planctomycetia</taxon>
        <taxon>Gemmatales</taxon>
        <taxon>Gemmataceae</taxon>
    </lineage>
</organism>
<dbReference type="Gene3D" id="2.130.10.10">
    <property type="entry name" value="YVTN repeat-like/Quinoprotein amine dehydrogenase"/>
    <property type="match status" value="2"/>
</dbReference>
<name>A0A8E6B5Z7_9BACT</name>
<dbReference type="InterPro" id="IPR018391">
    <property type="entry name" value="PQQ_b-propeller_rpt"/>
</dbReference>
<reference evidence="3" key="1">
    <citation type="submission" date="2021-05" db="EMBL/GenBank/DDBJ databases">
        <title>Complete genome sequence of the cellulolytic planctomycete Telmatocola sphagniphila SP2T and characterization of the first cellulase from planctomycetes.</title>
        <authorList>
            <person name="Rakitin A.L."/>
            <person name="Beletsky A.V."/>
            <person name="Naumoff D.G."/>
            <person name="Kulichevskaya I.S."/>
            <person name="Mardanov A.V."/>
            <person name="Ravin N.V."/>
            <person name="Dedysh S.N."/>
        </authorList>
    </citation>
    <scope>NUCLEOTIDE SEQUENCE</scope>
    <source>
        <strain evidence="3">SP2T</strain>
    </source>
</reference>
<feature type="signal peptide" evidence="1">
    <location>
        <begin position="1"/>
        <end position="18"/>
    </location>
</feature>
<dbReference type="Proteomes" id="UP000676194">
    <property type="component" value="Chromosome"/>
</dbReference>
<proteinExistence type="predicted"/>
<dbReference type="AlphaFoldDB" id="A0A8E6B5Z7"/>
<dbReference type="EMBL" id="CP074694">
    <property type="protein sequence ID" value="QVL32099.1"/>
    <property type="molecule type" value="Genomic_DNA"/>
</dbReference>
<feature type="domain" description="Pyrrolo-quinoline quinone repeat" evidence="2">
    <location>
        <begin position="88"/>
        <end position="249"/>
    </location>
</feature>
<dbReference type="InterPro" id="IPR002372">
    <property type="entry name" value="PQQ_rpt_dom"/>
</dbReference>
<accession>A0A8E6B5Z7</accession>
<dbReference type="InterPro" id="IPR015943">
    <property type="entry name" value="WD40/YVTN_repeat-like_dom_sf"/>
</dbReference>
<dbReference type="KEGG" id="tsph:KIH39_25230"/>
<dbReference type="PANTHER" id="PTHR34512:SF30">
    <property type="entry name" value="OUTER MEMBRANE PROTEIN ASSEMBLY FACTOR BAMB"/>
    <property type="match status" value="1"/>
</dbReference>
<keyword evidence="1" id="KW-0732">Signal</keyword>
<dbReference type="PANTHER" id="PTHR34512">
    <property type="entry name" value="CELL SURFACE PROTEIN"/>
    <property type="match status" value="1"/>
</dbReference>
<evidence type="ECO:0000256" key="1">
    <source>
        <dbReference type="SAM" id="SignalP"/>
    </source>
</evidence>
<protein>
    <submittedName>
        <fullName evidence="3">PQQ-binding-like beta-propeller repeat protein</fullName>
    </submittedName>
</protein>
<dbReference type="InterPro" id="IPR011047">
    <property type="entry name" value="Quinoprotein_ADH-like_sf"/>
</dbReference>
<evidence type="ECO:0000313" key="3">
    <source>
        <dbReference type="EMBL" id="QVL32099.1"/>
    </source>
</evidence>
<feature type="chain" id="PRO_5034462036" evidence="1">
    <location>
        <begin position="19"/>
        <end position="412"/>
    </location>
</feature>